<proteinExistence type="predicted"/>
<dbReference type="Gene3D" id="2.20.130.10">
    <property type="entry name" value="CAC2371-like domains"/>
    <property type="match status" value="1"/>
</dbReference>
<dbReference type="RefSeq" id="WP_093519691.1">
    <property type="nucleotide sequence ID" value="NZ_FOSK01000005.1"/>
</dbReference>
<dbReference type="PANTHER" id="PTHR43861:SF1">
    <property type="entry name" value="TRANS-ACONITATE 2-METHYLTRANSFERASE"/>
    <property type="match status" value="1"/>
</dbReference>
<protein>
    <submittedName>
        <fullName evidence="4">Methyltransferase domain-containing protein</fullName>
    </submittedName>
</protein>
<sequence>MTHRTIFTDPDLAQFYELTPRDRADHTFCKELANGARSVLDLGCGTGELTVQLAEGRHVVGLDPAAAMLELAGKRQNGERVQWIQADARSFELGETFDLICLTGHSFQFFLTEEDQLAALKMIAKQLSPEGQFVFDTRNPNFPDRKTRCKEETLSQTQHPDLGAIESWNISEYDEVTQTLSFTNAYKQLETGEIFSAPSQIKYTTQDKVDQLLEEAGLYVETWLGEWTGEPYHATSREIIPIGRKA</sequence>
<name>A0A1I3ZX40_9HYPH</name>
<dbReference type="Pfam" id="PF13649">
    <property type="entry name" value="Methyltransf_25"/>
    <property type="match status" value="1"/>
</dbReference>
<dbReference type="Gene3D" id="3.40.50.150">
    <property type="entry name" value="Vaccinia Virus protein VP39"/>
    <property type="match status" value="1"/>
</dbReference>
<comment type="caution">
    <text evidence="4">The sequence shown here is derived from an EMBL/GenBank/DDBJ whole genome shotgun (WGS) entry which is preliminary data.</text>
</comment>
<dbReference type="CDD" id="cd02440">
    <property type="entry name" value="AdoMet_MTases"/>
    <property type="match status" value="1"/>
</dbReference>
<keyword evidence="5" id="KW-1185">Reference proteome</keyword>
<dbReference type="GO" id="GO:0032259">
    <property type="term" value="P:methylation"/>
    <property type="evidence" value="ECO:0007669"/>
    <property type="project" value="UniProtKB-KW"/>
</dbReference>
<evidence type="ECO:0000313" key="5">
    <source>
        <dbReference type="Proteomes" id="UP000199598"/>
    </source>
</evidence>
<dbReference type="InterPro" id="IPR029063">
    <property type="entry name" value="SAM-dependent_MTases_sf"/>
</dbReference>
<reference evidence="4 5" key="1">
    <citation type="submission" date="2016-10" db="EMBL/GenBank/DDBJ databases">
        <authorList>
            <person name="Varghese N."/>
            <person name="Submissions S."/>
        </authorList>
    </citation>
    <scope>NUCLEOTIDE SEQUENCE [LARGE SCALE GENOMIC DNA]</scope>
    <source>
        <strain evidence="4 5">DSM 16392</strain>
    </source>
</reference>
<organism evidence="4 5">
    <name type="scientific">Pseudovibrio ascidiaceicola</name>
    <dbReference type="NCBI Taxonomy" id="285279"/>
    <lineage>
        <taxon>Bacteria</taxon>
        <taxon>Pseudomonadati</taxon>
        <taxon>Pseudomonadota</taxon>
        <taxon>Alphaproteobacteria</taxon>
        <taxon>Hyphomicrobiales</taxon>
        <taxon>Stappiaceae</taxon>
        <taxon>Pseudovibrio</taxon>
    </lineage>
</organism>
<accession>A0A1I3ZX40</accession>
<gene>
    <name evidence="4" type="ORF">SAMN04488518_105336</name>
</gene>
<dbReference type="EMBL" id="FOSK01000005">
    <property type="protein sequence ID" value="SFK48638.1"/>
    <property type="molecule type" value="Genomic_DNA"/>
</dbReference>
<dbReference type="Proteomes" id="UP000199598">
    <property type="component" value="Unassembled WGS sequence"/>
</dbReference>
<evidence type="ECO:0000259" key="3">
    <source>
        <dbReference type="Pfam" id="PF13649"/>
    </source>
</evidence>
<dbReference type="PANTHER" id="PTHR43861">
    <property type="entry name" value="TRANS-ACONITATE 2-METHYLTRANSFERASE-RELATED"/>
    <property type="match status" value="1"/>
</dbReference>
<keyword evidence="2" id="KW-0808">Transferase</keyword>
<dbReference type="GO" id="GO:0008168">
    <property type="term" value="F:methyltransferase activity"/>
    <property type="evidence" value="ECO:0007669"/>
    <property type="project" value="UniProtKB-KW"/>
</dbReference>
<evidence type="ECO:0000313" key="4">
    <source>
        <dbReference type="EMBL" id="SFK48638.1"/>
    </source>
</evidence>
<evidence type="ECO:0000256" key="2">
    <source>
        <dbReference type="ARBA" id="ARBA00022679"/>
    </source>
</evidence>
<keyword evidence="1 4" id="KW-0489">Methyltransferase</keyword>
<feature type="domain" description="Methyltransferase" evidence="3">
    <location>
        <begin position="39"/>
        <end position="131"/>
    </location>
</feature>
<dbReference type="SUPFAM" id="SSF53335">
    <property type="entry name" value="S-adenosyl-L-methionine-dependent methyltransferases"/>
    <property type="match status" value="1"/>
</dbReference>
<dbReference type="InterPro" id="IPR041698">
    <property type="entry name" value="Methyltransf_25"/>
</dbReference>
<evidence type="ECO:0000256" key="1">
    <source>
        <dbReference type="ARBA" id="ARBA00022603"/>
    </source>
</evidence>